<evidence type="ECO:0000256" key="7">
    <source>
        <dbReference type="PROSITE-ProRule" id="PRU00042"/>
    </source>
</evidence>
<proteinExistence type="predicted"/>
<dbReference type="Pfam" id="PF00096">
    <property type="entry name" value="zf-C2H2"/>
    <property type="match status" value="3"/>
</dbReference>
<keyword evidence="2" id="KW-0677">Repeat</keyword>
<feature type="region of interest" description="Disordered" evidence="8">
    <location>
        <begin position="454"/>
        <end position="531"/>
    </location>
</feature>
<organism evidence="10 11">
    <name type="scientific">Entomortierella chlamydospora</name>
    <dbReference type="NCBI Taxonomy" id="101097"/>
    <lineage>
        <taxon>Eukaryota</taxon>
        <taxon>Fungi</taxon>
        <taxon>Fungi incertae sedis</taxon>
        <taxon>Mucoromycota</taxon>
        <taxon>Mortierellomycotina</taxon>
        <taxon>Mortierellomycetes</taxon>
        <taxon>Mortierellales</taxon>
        <taxon>Mortierellaceae</taxon>
        <taxon>Entomortierella</taxon>
    </lineage>
</organism>
<dbReference type="PANTHER" id="PTHR19818:SF139">
    <property type="entry name" value="PAIR-RULE PROTEIN ODD-PAIRED"/>
    <property type="match status" value="1"/>
</dbReference>
<keyword evidence="5" id="KW-0805">Transcription regulation</keyword>
<dbReference type="InterPro" id="IPR013087">
    <property type="entry name" value="Znf_C2H2_type"/>
</dbReference>
<dbReference type="Gene3D" id="3.30.160.60">
    <property type="entry name" value="Classic Zinc Finger"/>
    <property type="match status" value="7"/>
</dbReference>
<dbReference type="InterPro" id="IPR056436">
    <property type="entry name" value="Znf-C2H2_ZIC1-5/GLI1-3-like"/>
</dbReference>
<evidence type="ECO:0000256" key="6">
    <source>
        <dbReference type="ARBA" id="ARBA00023163"/>
    </source>
</evidence>
<dbReference type="GO" id="GO:0000978">
    <property type="term" value="F:RNA polymerase II cis-regulatory region sequence-specific DNA binding"/>
    <property type="evidence" value="ECO:0007669"/>
    <property type="project" value="TreeGrafter"/>
</dbReference>
<dbReference type="SUPFAM" id="SSF57667">
    <property type="entry name" value="beta-beta-alpha zinc fingers"/>
    <property type="match status" value="4"/>
</dbReference>
<evidence type="ECO:0000313" key="11">
    <source>
        <dbReference type="Proteomes" id="UP000703661"/>
    </source>
</evidence>
<keyword evidence="11" id="KW-1185">Reference proteome</keyword>
<accession>A0A9P6N253</accession>
<name>A0A9P6N253_9FUNG</name>
<dbReference type="GO" id="GO:0005634">
    <property type="term" value="C:nucleus"/>
    <property type="evidence" value="ECO:0007669"/>
    <property type="project" value="UniProtKB-ARBA"/>
</dbReference>
<feature type="domain" description="C2H2-type" evidence="9">
    <location>
        <begin position="419"/>
        <end position="448"/>
    </location>
</feature>
<dbReference type="Pfam" id="PF23561">
    <property type="entry name" value="zf-C2H2_15"/>
    <property type="match status" value="1"/>
</dbReference>
<feature type="domain" description="C2H2-type" evidence="9">
    <location>
        <begin position="331"/>
        <end position="358"/>
    </location>
</feature>
<dbReference type="Proteomes" id="UP000703661">
    <property type="component" value="Unassembled WGS sequence"/>
</dbReference>
<evidence type="ECO:0000256" key="2">
    <source>
        <dbReference type="ARBA" id="ARBA00022737"/>
    </source>
</evidence>
<keyword evidence="6" id="KW-0804">Transcription</keyword>
<dbReference type="PROSITE" id="PS50157">
    <property type="entry name" value="ZINC_FINGER_C2H2_2"/>
    <property type="match status" value="5"/>
</dbReference>
<evidence type="ECO:0000256" key="4">
    <source>
        <dbReference type="ARBA" id="ARBA00022833"/>
    </source>
</evidence>
<feature type="domain" description="C2H2-type" evidence="9">
    <location>
        <begin position="359"/>
        <end position="388"/>
    </location>
</feature>
<dbReference type="AlphaFoldDB" id="A0A9P6N253"/>
<evidence type="ECO:0000313" key="10">
    <source>
        <dbReference type="EMBL" id="KAG0021040.1"/>
    </source>
</evidence>
<keyword evidence="4" id="KW-0862">Zinc</keyword>
<comment type="caution">
    <text evidence="10">The sequence shown here is derived from an EMBL/GenBank/DDBJ whole genome shotgun (WGS) entry which is preliminary data.</text>
</comment>
<keyword evidence="1" id="KW-0479">Metal-binding</keyword>
<dbReference type="GO" id="GO:0045944">
    <property type="term" value="P:positive regulation of transcription by RNA polymerase II"/>
    <property type="evidence" value="ECO:0007669"/>
    <property type="project" value="UniProtKB-ARBA"/>
</dbReference>
<feature type="compositionally biased region" description="Low complexity" evidence="8">
    <location>
        <begin position="499"/>
        <end position="508"/>
    </location>
</feature>
<dbReference type="GO" id="GO:0000981">
    <property type="term" value="F:DNA-binding transcription factor activity, RNA polymerase II-specific"/>
    <property type="evidence" value="ECO:0007669"/>
    <property type="project" value="TreeGrafter"/>
</dbReference>
<feature type="compositionally biased region" description="Polar residues" evidence="8">
    <location>
        <begin position="460"/>
        <end position="483"/>
    </location>
</feature>
<evidence type="ECO:0000256" key="1">
    <source>
        <dbReference type="ARBA" id="ARBA00022723"/>
    </source>
</evidence>
<evidence type="ECO:0000256" key="3">
    <source>
        <dbReference type="ARBA" id="ARBA00022771"/>
    </source>
</evidence>
<protein>
    <submittedName>
        <fullName evidence="10">Zinc-finger protein</fullName>
    </submittedName>
</protein>
<feature type="domain" description="C2H2-type" evidence="9">
    <location>
        <begin position="389"/>
        <end position="418"/>
    </location>
</feature>
<dbReference type="SMART" id="SM00355">
    <property type="entry name" value="ZnF_C2H2"/>
    <property type="match status" value="8"/>
</dbReference>
<dbReference type="FunFam" id="3.30.160.60:FF:000180">
    <property type="entry name" value="Zinc finger protein 689"/>
    <property type="match status" value="1"/>
</dbReference>
<dbReference type="InterPro" id="IPR036236">
    <property type="entry name" value="Znf_C2H2_sf"/>
</dbReference>
<evidence type="ECO:0000256" key="5">
    <source>
        <dbReference type="ARBA" id="ARBA00023015"/>
    </source>
</evidence>
<feature type="domain" description="C2H2-type" evidence="9">
    <location>
        <begin position="298"/>
        <end position="330"/>
    </location>
</feature>
<gene>
    <name evidence="10" type="primary">SUR1</name>
    <name evidence="10" type="ORF">BGZ80_003161</name>
</gene>
<dbReference type="FunFam" id="3.30.160.60:FF:000032">
    <property type="entry name" value="Krueppel-like factor 4"/>
    <property type="match status" value="1"/>
</dbReference>
<keyword evidence="3 7" id="KW-0863">Zinc-finger</keyword>
<dbReference type="FunFam" id="3.30.160.60:FF:000125">
    <property type="entry name" value="Putative zinc finger protein 143"/>
    <property type="match status" value="2"/>
</dbReference>
<feature type="region of interest" description="Disordered" evidence="8">
    <location>
        <begin position="227"/>
        <end position="259"/>
    </location>
</feature>
<dbReference type="PROSITE" id="PS00028">
    <property type="entry name" value="ZINC_FINGER_C2H2_1"/>
    <property type="match status" value="6"/>
</dbReference>
<sequence>MDSALKEGMDSDCCQDLVQPGAVVARQSSSTCCSEHPEVLNDCCLNCCPDTLSPSSGTTSVSSTTPTIPALPTSHCFPVQPSQCSTMSDPWSNSSSTCGHVDNHPQRGNDNNSHSAFHFLPGSCNTSDSHNNPLDQDHSMSGTPNSVMSLSGDTMDDDQIDHIIRCMWNGCTAEFMSQEDLLPHVSQLHMPLIDNDPALCLWESCATEQPDSSKLLHHLRADHHIVPPSGITSESELLRPEPKIGSSKATNSSAGHDSDSQVEQHYCRWKGCNRVFVNFDSLTTHLSEDHIGMGKSQYVCEWEGCERNGRGFGQRQKAMRHIQTHTGDKPYQCQLCKKRFSEANIMAQHMRTHTGEKPFKCPEPGCGREFSISGALTIHRRVHTGEKPFKCKFEGCDKWFAESSNLTKHLRVHTGERPFQCPYPGCEKRFSRPDQVTRHKRTHMTAAEKAAEKMAAEALTKSSLESNKPQKRTATTDESSQGLDSIDDHHFSTPDEESWSSSSASPSSFIDDFDTLPSGSSWQQMHKRLRT</sequence>
<evidence type="ECO:0000259" key="9">
    <source>
        <dbReference type="PROSITE" id="PS50157"/>
    </source>
</evidence>
<evidence type="ECO:0000256" key="8">
    <source>
        <dbReference type="SAM" id="MobiDB-lite"/>
    </source>
</evidence>
<dbReference type="EMBL" id="JAAAID010000182">
    <property type="protein sequence ID" value="KAG0021040.1"/>
    <property type="molecule type" value="Genomic_DNA"/>
</dbReference>
<dbReference type="InterPro" id="IPR050329">
    <property type="entry name" value="GLI_C2H2-zinc-finger"/>
</dbReference>
<dbReference type="OrthoDB" id="3437960at2759"/>
<reference evidence="10" key="1">
    <citation type="journal article" date="2020" name="Fungal Divers.">
        <title>Resolving the Mortierellaceae phylogeny through synthesis of multi-gene phylogenetics and phylogenomics.</title>
        <authorList>
            <person name="Vandepol N."/>
            <person name="Liber J."/>
            <person name="Desiro A."/>
            <person name="Na H."/>
            <person name="Kennedy M."/>
            <person name="Barry K."/>
            <person name="Grigoriev I.V."/>
            <person name="Miller A.N."/>
            <person name="O'Donnell K."/>
            <person name="Stajich J.E."/>
            <person name="Bonito G."/>
        </authorList>
    </citation>
    <scope>NUCLEOTIDE SEQUENCE</scope>
    <source>
        <strain evidence="10">NRRL 2769</strain>
    </source>
</reference>
<dbReference type="GO" id="GO:0008270">
    <property type="term" value="F:zinc ion binding"/>
    <property type="evidence" value="ECO:0007669"/>
    <property type="project" value="UniProtKB-KW"/>
</dbReference>
<dbReference type="PANTHER" id="PTHR19818">
    <property type="entry name" value="ZINC FINGER PROTEIN ZIC AND GLI"/>
    <property type="match status" value="1"/>
</dbReference>